<evidence type="ECO:0000313" key="2">
    <source>
        <dbReference type="EMBL" id="QNO42068.1"/>
    </source>
</evidence>
<proteinExistence type="predicted"/>
<reference evidence="3" key="1">
    <citation type="submission" date="2020-06" db="EMBL/GenBank/DDBJ databases">
        <title>Unique genomic features of the anaerobic methanotrophic archaea.</title>
        <authorList>
            <person name="Chadwick G.L."/>
            <person name="Skennerton C.T."/>
            <person name="Laso-Perez R."/>
            <person name="Leu A.O."/>
            <person name="Speth D.R."/>
            <person name="Yu H."/>
            <person name="Morgan-Lang C."/>
            <person name="Hatzenpichler R."/>
            <person name="Goudeau D."/>
            <person name="Malmstrom R."/>
            <person name="Brazelton W.J."/>
            <person name="Woyke T."/>
            <person name="Hallam S.J."/>
            <person name="Tyson G.W."/>
            <person name="Wegener G."/>
            <person name="Boetius A."/>
            <person name="Orphan V."/>
        </authorList>
    </citation>
    <scope>NUCLEOTIDE SEQUENCE</scope>
</reference>
<protein>
    <submittedName>
        <fullName evidence="3">Uncharacterized protein</fullName>
    </submittedName>
</protein>
<dbReference type="EMBL" id="MT630650">
    <property type="protein sequence ID" value="QNO41554.1"/>
    <property type="molecule type" value="Genomic_DNA"/>
</dbReference>
<gene>
    <name evidence="7" type="ORF">ABGNOHFO_00040</name>
    <name evidence="4" type="ORF">ADMFNEEM_00006</name>
    <name evidence="9" type="ORF">GCLFFNCO_00025</name>
    <name evidence="5" type="ORF">GKPKHNMI_00010</name>
    <name evidence="6" type="ORF">JGPBEILB_00004</name>
    <name evidence="1" type="ORF">MPGNBCFJ_00018</name>
    <name evidence="2" type="ORF">NIICAKKE_00018</name>
    <name evidence="3" type="ORF">OEDCDHIP_00002</name>
    <name evidence="8" type="ORF">OFNMPKFA_00018</name>
</gene>
<evidence type="ECO:0000313" key="3">
    <source>
        <dbReference type="EMBL" id="QNO42285.1"/>
    </source>
</evidence>
<dbReference type="EMBL" id="MT630729">
    <property type="protein sequence ID" value="QNO42285.1"/>
    <property type="molecule type" value="Genomic_DNA"/>
</dbReference>
<evidence type="ECO:0000313" key="6">
    <source>
        <dbReference type="EMBL" id="QNO42888.1"/>
    </source>
</evidence>
<sequence length="155" mass="15772">MAEGVPAPGKAELDRAGWCGLAHLNPSDAPIFILQGEHDFGSAATAVATKISDSAPCNGSVIAAFFTLTEAKTGGTGDDDTCISTDSGASTKLTGEVELDMSDTVYKNALGSVVGVAPSATPTFSKGDDIYAYTNAQTTRGAGKYNVVIVCKKTS</sequence>
<name>A0A7G9Y2Q1_9EURY</name>
<accession>A0A7G9Y2Q1</accession>
<dbReference type="EMBL" id="MT630704">
    <property type="protein sequence ID" value="QNO42068.1"/>
    <property type="molecule type" value="Genomic_DNA"/>
</dbReference>
<evidence type="ECO:0000313" key="9">
    <source>
        <dbReference type="EMBL" id="QNO45746.1"/>
    </source>
</evidence>
<evidence type="ECO:0000313" key="8">
    <source>
        <dbReference type="EMBL" id="QNO43329.1"/>
    </source>
</evidence>
<dbReference type="EMBL" id="MT630779">
    <property type="protein sequence ID" value="QNO42888.1"/>
    <property type="molecule type" value="Genomic_DNA"/>
</dbReference>
<evidence type="ECO:0000313" key="7">
    <source>
        <dbReference type="EMBL" id="QNO43021.1"/>
    </source>
</evidence>
<evidence type="ECO:0000313" key="4">
    <source>
        <dbReference type="EMBL" id="QNO42440.1"/>
    </source>
</evidence>
<dbReference type="AlphaFoldDB" id="A0A7G9Y2Q1"/>
<dbReference type="EMBL" id="MT630809">
    <property type="protein sequence ID" value="QNO43329.1"/>
    <property type="molecule type" value="Genomic_DNA"/>
</dbReference>
<evidence type="ECO:0000313" key="1">
    <source>
        <dbReference type="EMBL" id="QNO41554.1"/>
    </source>
</evidence>
<dbReference type="EMBL" id="MT631147">
    <property type="protein sequence ID" value="QNO45746.1"/>
    <property type="molecule type" value="Genomic_DNA"/>
</dbReference>
<dbReference type="EMBL" id="MT630740">
    <property type="protein sequence ID" value="QNO42440.1"/>
    <property type="molecule type" value="Genomic_DNA"/>
</dbReference>
<organism evidence="3">
    <name type="scientific">Candidatus Methanogaster sp. ANME-2c ERB4</name>
    <dbReference type="NCBI Taxonomy" id="2759911"/>
    <lineage>
        <taxon>Archaea</taxon>
        <taxon>Methanobacteriati</taxon>
        <taxon>Methanobacteriota</taxon>
        <taxon>Stenosarchaea group</taxon>
        <taxon>Methanomicrobia</taxon>
        <taxon>Methanosarcinales</taxon>
        <taxon>ANME-2 cluster</taxon>
        <taxon>Candidatus Methanogasteraceae</taxon>
        <taxon>Candidatus Methanogaster</taxon>
    </lineage>
</organism>
<dbReference type="EMBL" id="MT630755">
    <property type="protein sequence ID" value="QNO42688.1"/>
    <property type="molecule type" value="Genomic_DNA"/>
</dbReference>
<dbReference type="EMBL" id="MT630785">
    <property type="protein sequence ID" value="QNO43021.1"/>
    <property type="molecule type" value="Genomic_DNA"/>
</dbReference>
<evidence type="ECO:0000313" key="5">
    <source>
        <dbReference type="EMBL" id="QNO42688.1"/>
    </source>
</evidence>